<comment type="caution">
    <text evidence="12">The sequence shown here is derived from an EMBL/GenBank/DDBJ whole genome shotgun (WGS) entry which is preliminary data.</text>
</comment>
<dbReference type="CDD" id="cd00464">
    <property type="entry name" value="SK"/>
    <property type="match status" value="1"/>
</dbReference>
<comment type="cofactor">
    <cofactor evidence="11">
        <name>Mg(2+)</name>
        <dbReference type="ChEBI" id="CHEBI:18420"/>
    </cofactor>
    <text evidence="11">Binds 1 Mg(2+) ion per subunit.</text>
</comment>
<comment type="caution">
    <text evidence="11">Lacks conserved residue(s) required for the propagation of feature annotation.</text>
</comment>
<evidence type="ECO:0000256" key="3">
    <source>
        <dbReference type="ARBA" id="ARBA00012154"/>
    </source>
</evidence>
<keyword evidence="11" id="KW-0963">Cytoplasm</keyword>
<dbReference type="InterPro" id="IPR027417">
    <property type="entry name" value="P-loop_NTPase"/>
</dbReference>
<dbReference type="Pfam" id="PF01202">
    <property type="entry name" value="SKI"/>
    <property type="match status" value="1"/>
</dbReference>
<evidence type="ECO:0000256" key="4">
    <source>
        <dbReference type="ARBA" id="ARBA00022605"/>
    </source>
</evidence>
<evidence type="ECO:0000256" key="1">
    <source>
        <dbReference type="ARBA" id="ARBA00004842"/>
    </source>
</evidence>
<evidence type="ECO:0000256" key="5">
    <source>
        <dbReference type="ARBA" id="ARBA00022679"/>
    </source>
</evidence>
<dbReference type="EC" id="2.7.1.71" evidence="3 11"/>
<name>A0ABW1WEN7_9BACL</name>
<dbReference type="InterPro" id="IPR000623">
    <property type="entry name" value="Shikimate_kinase/TSH1"/>
</dbReference>
<dbReference type="PANTHER" id="PTHR21087:SF16">
    <property type="entry name" value="SHIKIMATE KINASE 1, CHLOROPLASTIC"/>
    <property type="match status" value="1"/>
</dbReference>
<keyword evidence="11" id="KW-0460">Magnesium</keyword>
<evidence type="ECO:0000256" key="6">
    <source>
        <dbReference type="ARBA" id="ARBA00022741"/>
    </source>
</evidence>
<keyword evidence="11" id="KW-0479">Metal-binding</keyword>
<comment type="similarity">
    <text evidence="2 11">Belongs to the shikimate kinase family.</text>
</comment>
<feature type="binding site" evidence="11">
    <location>
        <position position="57"/>
    </location>
    <ligand>
        <name>substrate</name>
    </ligand>
</feature>
<evidence type="ECO:0000256" key="8">
    <source>
        <dbReference type="ARBA" id="ARBA00022840"/>
    </source>
</evidence>
<organism evidence="12 13">
    <name type="scientific">Sporolactobacillus kofuensis</name>
    <dbReference type="NCBI Taxonomy" id="269672"/>
    <lineage>
        <taxon>Bacteria</taxon>
        <taxon>Bacillati</taxon>
        <taxon>Bacillota</taxon>
        <taxon>Bacilli</taxon>
        <taxon>Bacillales</taxon>
        <taxon>Sporolactobacillaceae</taxon>
        <taxon>Sporolactobacillus</taxon>
    </lineage>
</organism>
<dbReference type="Gene3D" id="3.40.50.300">
    <property type="entry name" value="P-loop containing nucleotide triphosphate hydrolases"/>
    <property type="match status" value="1"/>
</dbReference>
<feature type="binding site" evidence="11">
    <location>
        <begin position="11"/>
        <end position="16"/>
    </location>
    <ligand>
        <name>ATP</name>
        <dbReference type="ChEBI" id="CHEBI:30616"/>
    </ligand>
</feature>
<keyword evidence="6 11" id="KW-0547">Nucleotide-binding</keyword>
<keyword evidence="13" id="KW-1185">Reference proteome</keyword>
<evidence type="ECO:0000256" key="9">
    <source>
        <dbReference type="ARBA" id="ARBA00023141"/>
    </source>
</evidence>
<dbReference type="RefSeq" id="WP_253053142.1">
    <property type="nucleotide sequence ID" value="NZ_JAMXWN010000003.1"/>
</dbReference>
<dbReference type="SUPFAM" id="SSF52540">
    <property type="entry name" value="P-loop containing nucleoside triphosphate hydrolases"/>
    <property type="match status" value="1"/>
</dbReference>
<evidence type="ECO:0000256" key="7">
    <source>
        <dbReference type="ARBA" id="ARBA00022777"/>
    </source>
</evidence>
<evidence type="ECO:0000313" key="12">
    <source>
        <dbReference type="EMBL" id="MFC6386027.1"/>
    </source>
</evidence>
<dbReference type="GO" id="GO:0016301">
    <property type="term" value="F:kinase activity"/>
    <property type="evidence" value="ECO:0007669"/>
    <property type="project" value="UniProtKB-KW"/>
</dbReference>
<sequence>MVEAILTGFMGSGKTTIGKLLARTAHCTHLDLDDLIVKYAKKTINQLFAEQGEKYFRDLETELLVKVLEQPGILSTGGGTIGSVQNRQLLEKNTAPVIYLKTSLDSVICRLHGDNTRPLFQSYAAFFTLYQRRMYAYEQSADFTIITDNKSPARIAEEIQSLLTFEHA</sequence>
<keyword evidence="8 11" id="KW-0067">ATP-binding</keyword>
<feature type="binding site" evidence="11">
    <location>
        <position position="15"/>
    </location>
    <ligand>
        <name>Mg(2+)</name>
        <dbReference type="ChEBI" id="CHEBI:18420"/>
    </ligand>
</feature>
<proteinExistence type="inferred from homology"/>
<keyword evidence="9 11" id="KW-0057">Aromatic amino acid biosynthesis</keyword>
<dbReference type="InterPro" id="IPR031322">
    <property type="entry name" value="Shikimate/glucono_kinase"/>
</dbReference>
<accession>A0ABW1WEN7</accession>
<keyword evidence="4 11" id="KW-0028">Amino-acid biosynthesis</keyword>
<gene>
    <name evidence="11" type="primary">aroK</name>
    <name evidence="12" type="ORF">ACFP7A_05390</name>
</gene>
<dbReference type="EMBL" id="JBHSTQ010000004">
    <property type="protein sequence ID" value="MFC6386027.1"/>
    <property type="molecule type" value="Genomic_DNA"/>
</dbReference>
<comment type="catalytic activity">
    <reaction evidence="10 11">
        <text>shikimate + ATP = 3-phosphoshikimate + ADP + H(+)</text>
        <dbReference type="Rhea" id="RHEA:13121"/>
        <dbReference type="ChEBI" id="CHEBI:15378"/>
        <dbReference type="ChEBI" id="CHEBI:30616"/>
        <dbReference type="ChEBI" id="CHEBI:36208"/>
        <dbReference type="ChEBI" id="CHEBI:145989"/>
        <dbReference type="ChEBI" id="CHEBI:456216"/>
        <dbReference type="EC" id="2.7.1.71"/>
    </reaction>
</comment>
<dbReference type="HAMAP" id="MF_00109">
    <property type="entry name" value="Shikimate_kinase"/>
    <property type="match status" value="1"/>
</dbReference>
<evidence type="ECO:0000313" key="13">
    <source>
        <dbReference type="Proteomes" id="UP001596267"/>
    </source>
</evidence>
<comment type="pathway">
    <text evidence="1 11">Metabolic intermediate biosynthesis; chorismate biosynthesis; chorismate from D-erythrose 4-phosphate and phosphoenolpyruvate: step 5/7.</text>
</comment>
<reference evidence="13" key="1">
    <citation type="journal article" date="2019" name="Int. J. Syst. Evol. Microbiol.">
        <title>The Global Catalogue of Microorganisms (GCM) 10K type strain sequencing project: providing services to taxonomists for standard genome sequencing and annotation.</title>
        <authorList>
            <consortium name="The Broad Institute Genomics Platform"/>
            <consortium name="The Broad Institute Genome Sequencing Center for Infectious Disease"/>
            <person name="Wu L."/>
            <person name="Ma J."/>
        </authorList>
    </citation>
    <scope>NUCLEOTIDE SEQUENCE [LARGE SCALE GENOMIC DNA]</scope>
    <source>
        <strain evidence="13">CCUG 42001</strain>
    </source>
</reference>
<evidence type="ECO:0000256" key="10">
    <source>
        <dbReference type="ARBA" id="ARBA00048567"/>
    </source>
</evidence>
<comment type="function">
    <text evidence="11">Catalyzes the specific phosphorylation of the 3-hydroxyl group of shikimic acid using ATP as a cosubstrate.</text>
</comment>
<evidence type="ECO:0000256" key="2">
    <source>
        <dbReference type="ARBA" id="ARBA00006997"/>
    </source>
</evidence>
<feature type="binding site" evidence="11">
    <location>
        <position position="78"/>
    </location>
    <ligand>
        <name>substrate</name>
    </ligand>
</feature>
<keyword evidence="5 11" id="KW-0808">Transferase</keyword>
<feature type="binding site" evidence="11">
    <location>
        <position position="117"/>
    </location>
    <ligand>
        <name>ATP</name>
        <dbReference type="ChEBI" id="CHEBI:30616"/>
    </ligand>
</feature>
<feature type="binding site" evidence="11">
    <location>
        <position position="33"/>
    </location>
    <ligand>
        <name>substrate</name>
    </ligand>
</feature>
<protein>
    <recommendedName>
        <fullName evidence="3 11">Shikimate kinase</fullName>
        <shortName evidence="11">SK</shortName>
        <ecNumber evidence="3 11">2.7.1.71</ecNumber>
    </recommendedName>
</protein>
<dbReference type="PROSITE" id="PS01128">
    <property type="entry name" value="SHIKIMATE_KINASE"/>
    <property type="match status" value="1"/>
</dbReference>
<dbReference type="PANTHER" id="PTHR21087">
    <property type="entry name" value="SHIKIMATE KINASE"/>
    <property type="match status" value="1"/>
</dbReference>
<dbReference type="PRINTS" id="PR01100">
    <property type="entry name" value="SHIKIMTKNASE"/>
</dbReference>
<feature type="binding site" evidence="11">
    <location>
        <position position="133"/>
    </location>
    <ligand>
        <name>substrate</name>
    </ligand>
</feature>
<dbReference type="InterPro" id="IPR023000">
    <property type="entry name" value="Shikimate_kinase_CS"/>
</dbReference>
<dbReference type="Proteomes" id="UP001596267">
    <property type="component" value="Unassembled WGS sequence"/>
</dbReference>
<evidence type="ECO:0000256" key="11">
    <source>
        <dbReference type="HAMAP-Rule" id="MF_00109"/>
    </source>
</evidence>
<comment type="subcellular location">
    <subcellularLocation>
        <location evidence="11">Cytoplasm</location>
    </subcellularLocation>
</comment>
<comment type="subunit">
    <text evidence="11">Monomer.</text>
</comment>
<keyword evidence="7 11" id="KW-0418">Kinase</keyword>